<reference evidence="2" key="2">
    <citation type="submission" date="2015-05" db="EMBL/GenBank/DDBJ databases">
        <title>Draft genome sequence of Actinomyces odontolyticus (ATCC 17982).</title>
        <authorList>
            <person name="Sudarsanam P."/>
            <person name="Ley R."/>
            <person name="Guruge J."/>
            <person name="Turnbaugh P.J."/>
            <person name="Mahowald M."/>
            <person name="Liep D."/>
            <person name="Gordon J."/>
        </authorList>
    </citation>
    <scope>NUCLEOTIDE SEQUENCE</scope>
    <source>
        <strain evidence="2">ATCC 17982</strain>
    </source>
</reference>
<accession>A7BBS8</accession>
<feature type="region of interest" description="Disordered" evidence="1">
    <location>
        <begin position="1"/>
        <end position="38"/>
    </location>
</feature>
<sequence>MTYNTTHRLAEATMSNDSYTPGEHAPMGEVALGSVMKP</sequence>
<evidence type="ECO:0000256" key="1">
    <source>
        <dbReference type="SAM" id="MobiDB-lite"/>
    </source>
</evidence>
<dbReference type="AlphaFoldDB" id="A7BBS8"/>
<dbReference type="HOGENOM" id="CLU_3323520_0_0_11"/>
<proteinExistence type="predicted"/>
<organism evidence="2 3">
    <name type="scientific">Schaalia dentiphila ATCC 17982</name>
    <dbReference type="NCBI Taxonomy" id="411466"/>
    <lineage>
        <taxon>Bacteria</taxon>
        <taxon>Bacillati</taxon>
        <taxon>Actinomycetota</taxon>
        <taxon>Actinomycetes</taxon>
        <taxon>Actinomycetales</taxon>
        <taxon>Actinomycetaceae</taxon>
        <taxon>Schaalia</taxon>
        <taxon>Schaalia dentiphila</taxon>
    </lineage>
</organism>
<gene>
    <name evidence="2" type="ORF">ACTODO_01099</name>
</gene>
<evidence type="ECO:0000313" key="2">
    <source>
        <dbReference type="EMBL" id="EDN80652.1"/>
    </source>
</evidence>
<reference evidence="2" key="1">
    <citation type="submission" date="2007-04" db="EMBL/GenBank/DDBJ databases">
        <authorList>
            <person name="Fulton L."/>
            <person name="Clifton S."/>
            <person name="Fulton B."/>
            <person name="Xu J."/>
            <person name="Minx P."/>
            <person name="Pepin K.H."/>
            <person name="Johnson M."/>
            <person name="Thiruvilangam P."/>
            <person name="Bhonagiri V."/>
            <person name="Nash W.E."/>
            <person name="Mardis E.R."/>
            <person name="Wilson R.K."/>
        </authorList>
    </citation>
    <scope>NUCLEOTIDE SEQUENCE [LARGE SCALE GENOMIC DNA]</scope>
    <source>
        <strain evidence="2">ATCC 17982</strain>
    </source>
</reference>
<dbReference type="Proteomes" id="UP000003553">
    <property type="component" value="Unassembled WGS sequence"/>
</dbReference>
<dbReference type="EMBL" id="AAYI02000004">
    <property type="protein sequence ID" value="EDN80652.1"/>
    <property type="molecule type" value="Genomic_DNA"/>
</dbReference>
<feature type="compositionally biased region" description="Polar residues" evidence="1">
    <location>
        <begin position="1"/>
        <end position="19"/>
    </location>
</feature>
<comment type="caution">
    <text evidence="2">The sequence shown here is derived from an EMBL/GenBank/DDBJ whole genome shotgun (WGS) entry which is preliminary data.</text>
</comment>
<keyword evidence="3" id="KW-1185">Reference proteome</keyword>
<protein>
    <submittedName>
        <fullName evidence="2">Uncharacterized protein</fullName>
    </submittedName>
</protein>
<name>A7BBS8_9ACTO</name>
<evidence type="ECO:0000313" key="3">
    <source>
        <dbReference type="Proteomes" id="UP000003553"/>
    </source>
</evidence>